<organism evidence="9 10">
    <name type="scientific">Apiotrichum porosum</name>
    <dbReference type="NCBI Taxonomy" id="105984"/>
    <lineage>
        <taxon>Eukaryota</taxon>
        <taxon>Fungi</taxon>
        <taxon>Dikarya</taxon>
        <taxon>Basidiomycota</taxon>
        <taxon>Agaricomycotina</taxon>
        <taxon>Tremellomycetes</taxon>
        <taxon>Trichosporonales</taxon>
        <taxon>Trichosporonaceae</taxon>
        <taxon>Apiotrichum</taxon>
    </lineage>
</organism>
<dbReference type="OrthoDB" id="3039123at2759"/>
<comment type="caution">
    <text evidence="9">The sequence shown here is derived from an EMBL/GenBank/DDBJ whole genome shotgun (WGS) entry which is preliminary data.</text>
</comment>
<dbReference type="GeneID" id="39593913"/>
<name>A0A427XLL5_9TREE</name>
<dbReference type="GO" id="GO:0046872">
    <property type="term" value="F:metal ion binding"/>
    <property type="evidence" value="ECO:0007669"/>
    <property type="project" value="UniProtKB-KW"/>
</dbReference>
<feature type="chain" id="PRO_5018816800" description="Carboxylic ester hydrolase" evidence="8">
    <location>
        <begin position="21"/>
        <end position="587"/>
    </location>
</feature>
<dbReference type="InterPro" id="IPR011118">
    <property type="entry name" value="Tannase/feruloyl_esterase"/>
</dbReference>
<dbReference type="Pfam" id="PF07519">
    <property type="entry name" value="Tannase"/>
    <property type="match status" value="1"/>
</dbReference>
<dbReference type="GO" id="GO:0030600">
    <property type="term" value="F:feruloyl esterase activity"/>
    <property type="evidence" value="ECO:0007669"/>
    <property type="project" value="UniProtKB-ARBA"/>
</dbReference>
<evidence type="ECO:0000313" key="10">
    <source>
        <dbReference type="Proteomes" id="UP000279236"/>
    </source>
</evidence>
<dbReference type="EMBL" id="RSCE01000009">
    <property type="protein sequence ID" value="RSH79718.1"/>
    <property type="molecule type" value="Genomic_DNA"/>
</dbReference>
<evidence type="ECO:0000256" key="4">
    <source>
        <dbReference type="ARBA" id="ARBA00022729"/>
    </source>
</evidence>
<evidence type="ECO:0000313" key="9">
    <source>
        <dbReference type="EMBL" id="RSH79718.1"/>
    </source>
</evidence>
<keyword evidence="2" id="KW-0719">Serine esterase</keyword>
<evidence type="ECO:0000256" key="7">
    <source>
        <dbReference type="ARBA" id="ARBA00023157"/>
    </source>
</evidence>
<sequence length="587" mass="62677">MATATVALFALLPLLPAVLGGPVILQPIVQRDATSLDSLCTASNLASIVSAFSDISAVTYDTSSVTANIVTNYTASPGTTAPMFPTTAGNTFCNVTLSLKHDNLDDHVAMNFWLPAPESFSNRYLSNGGGGWSVSGANSLMSGLPFGAASGATDGGFGSSGLTAALLMAGGNGTIAWSRWESFSYQAIHEMTVTGKELTRAFYNVSATDLKSYYLGCSEGGREGHQSTQRYPKDFDGVMAGAPAMYWPVHQLAQGWPNIAMAQANHWPNPCAFNTIRSHYIAACDPLDGLTDGVISRSELCTYDPSKSVGVAYANCSLSSGAPGATAVTYPAGTISQADADVVKAIYKGGFTSAGDQLFWAYRPGTTLTVEAGVKYNAANGTFSAGTSNFFGTYYTNMVLRTTASVTVPYDTITVDDVYDMMLEGLQQYGGWSESTWPDLSAFQANGGKMIHYHGEQDTNLFPEASAHFHEKVRAAMFPGAKDYTGINEFYRFYLVPGAAHCSINTAQPNGPWPQFGFAQLIDWVENGVAPSYLNGTTETGTSIQSKICLWPTRPLWKKNSTSSFDCVEAKAATTFIHPLNGWKVDY</sequence>
<keyword evidence="6" id="KW-0106">Calcium</keyword>
<reference evidence="9 10" key="1">
    <citation type="submission" date="2018-11" db="EMBL/GenBank/DDBJ databases">
        <title>Genome sequence of Apiotrichum porosum DSM 27194.</title>
        <authorList>
            <person name="Aliyu H."/>
            <person name="Gorte O."/>
            <person name="Ochsenreither K."/>
        </authorList>
    </citation>
    <scope>NUCLEOTIDE SEQUENCE [LARGE SCALE GENOMIC DNA]</scope>
    <source>
        <strain evidence="9 10">DSM 27194</strain>
    </source>
</reference>
<evidence type="ECO:0000256" key="3">
    <source>
        <dbReference type="ARBA" id="ARBA00022723"/>
    </source>
</evidence>
<gene>
    <name evidence="9" type="ORF">EHS24_009370</name>
</gene>
<keyword evidence="7" id="KW-1015">Disulfide bond</keyword>
<evidence type="ECO:0000256" key="6">
    <source>
        <dbReference type="ARBA" id="ARBA00022837"/>
    </source>
</evidence>
<dbReference type="Proteomes" id="UP000279236">
    <property type="component" value="Unassembled WGS sequence"/>
</dbReference>
<dbReference type="AlphaFoldDB" id="A0A427XLL5"/>
<keyword evidence="3" id="KW-0479">Metal-binding</keyword>
<evidence type="ECO:0000256" key="1">
    <source>
        <dbReference type="ARBA" id="ARBA00006249"/>
    </source>
</evidence>
<dbReference type="EC" id="3.1.1.-" evidence="8"/>
<dbReference type="RefSeq" id="XP_028474827.1">
    <property type="nucleotide sequence ID" value="XM_028624659.1"/>
</dbReference>
<accession>A0A427XLL5</accession>
<evidence type="ECO:0000256" key="5">
    <source>
        <dbReference type="ARBA" id="ARBA00022801"/>
    </source>
</evidence>
<feature type="signal peptide" evidence="8">
    <location>
        <begin position="1"/>
        <end position="20"/>
    </location>
</feature>
<evidence type="ECO:0000256" key="8">
    <source>
        <dbReference type="RuleBase" id="RU361238"/>
    </source>
</evidence>
<keyword evidence="10" id="KW-1185">Reference proteome</keyword>
<dbReference type="SUPFAM" id="SSF53474">
    <property type="entry name" value="alpha/beta-Hydrolases"/>
    <property type="match status" value="1"/>
</dbReference>
<dbReference type="PANTHER" id="PTHR33938:SF16">
    <property type="entry name" value="CARBOXYLIC ESTER HYDROLASE"/>
    <property type="match status" value="1"/>
</dbReference>
<keyword evidence="4 8" id="KW-0732">Signal</keyword>
<proteinExistence type="inferred from homology"/>
<keyword evidence="5 8" id="KW-0378">Hydrolase</keyword>
<dbReference type="STRING" id="105984.A0A427XLL5"/>
<dbReference type="InterPro" id="IPR029058">
    <property type="entry name" value="AB_hydrolase_fold"/>
</dbReference>
<protein>
    <recommendedName>
        <fullName evidence="8">Carboxylic ester hydrolase</fullName>
        <ecNumber evidence="8">3.1.1.-</ecNumber>
    </recommendedName>
</protein>
<dbReference type="PANTHER" id="PTHR33938">
    <property type="entry name" value="FERULOYL ESTERASE B-RELATED"/>
    <property type="match status" value="1"/>
</dbReference>
<comment type="similarity">
    <text evidence="1 8">Belongs to the tannase family.</text>
</comment>
<evidence type="ECO:0000256" key="2">
    <source>
        <dbReference type="ARBA" id="ARBA00022487"/>
    </source>
</evidence>